<dbReference type="Pfam" id="PF03087">
    <property type="entry name" value="BPS1"/>
    <property type="match status" value="1"/>
</dbReference>
<keyword evidence="1" id="KW-0175">Coiled coil</keyword>
<name>A0AAN7J1X9_QUERU</name>
<dbReference type="GO" id="GO:0048367">
    <property type="term" value="P:shoot system development"/>
    <property type="evidence" value="ECO:0007669"/>
    <property type="project" value="InterPro"/>
</dbReference>
<organism evidence="2 3">
    <name type="scientific">Quercus rubra</name>
    <name type="common">Northern red oak</name>
    <name type="synonym">Quercus borealis</name>
    <dbReference type="NCBI Taxonomy" id="3512"/>
    <lineage>
        <taxon>Eukaryota</taxon>
        <taxon>Viridiplantae</taxon>
        <taxon>Streptophyta</taxon>
        <taxon>Embryophyta</taxon>
        <taxon>Tracheophyta</taxon>
        <taxon>Spermatophyta</taxon>
        <taxon>Magnoliopsida</taxon>
        <taxon>eudicotyledons</taxon>
        <taxon>Gunneridae</taxon>
        <taxon>Pentapetalae</taxon>
        <taxon>rosids</taxon>
        <taxon>fabids</taxon>
        <taxon>Fagales</taxon>
        <taxon>Fagaceae</taxon>
        <taxon>Quercus</taxon>
    </lineage>
</organism>
<dbReference type="PANTHER" id="PTHR33070:SF129">
    <property type="entry name" value="DUF241 DOMAIN PROTEIN"/>
    <property type="match status" value="1"/>
</dbReference>
<sequence>MTSIGVSQSFPTRAHPLISEFDNQLSRLRCSEATTSTSLSASLSQKIIGLQDLNDSVDNLLLLPFAQALAQEQNQKWFNELLDGSLRLLDVCGIARDALLQTKECTRELQSTLRRRHGNKMELAREKALKGMITNLNSKKKEDLAIVSLLKELEAVTILVFESLLTFIAGKKSQSKSSSWYVVSKLVHPKRIECEGEETDANEFEKVDAALQTLISHKTSKSDYSIHVQNVQNRMGKLESSIQDVEDVLECLSRRLVKTQVSFLNIHNH</sequence>
<evidence type="ECO:0000256" key="1">
    <source>
        <dbReference type="SAM" id="Coils"/>
    </source>
</evidence>
<dbReference type="GO" id="GO:0048364">
    <property type="term" value="P:root development"/>
    <property type="evidence" value="ECO:0007669"/>
    <property type="project" value="InterPro"/>
</dbReference>
<feature type="coiled-coil region" evidence="1">
    <location>
        <begin position="228"/>
        <end position="255"/>
    </location>
</feature>
<evidence type="ECO:0000313" key="3">
    <source>
        <dbReference type="Proteomes" id="UP001324115"/>
    </source>
</evidence>
<evidence type="ECO:0000313" key="2">
    <source>
        <dbReference type="EMBL" id="KAK4594790.1"/>
    </source>
</evidence>
<accession>A0AAN7J1X9</accession>
<dbReference type="AlphaFoldDB" id="A0AAN7J1X9"/>
<dbReference type="Proteomes" id="UP001324115">
    <property type="component" value="Unassembled WGS sequence"/>
</dbReference>
<keyword evidence="3" id="KW-1185">Reference proteome</keyword>
<comment type="caution">
    <text evidence="2">The sequence shown here is derived from an EMBL/GenBank/DDBJ whole genome shotgun (WGS) entry which is preliminary data.</text>
</comment>
<proteinExistence type="predicted"/>
<gene>
    <name evidence="2" type="ORF">RGQ29_018487</name>
</gene>
<protein>
    <submittedName>
        <fullName evidence="2">Uncharacterized protein</fullName>
    </submittedName>
</protein>
<reference evidence="2 3" key="1">
    <citation type="journal article" date="2023" name="G3 (Bethesda)">
        <title>A haplotype-resolved chromosome-scale genome for Quercus rubra L. provides insights into the genetics of adaptive traits for red oak species.</title>
        <authorList>
            <person name="Kapoor B."/>
            <person name="Jenkins J."/>
            <person name="Schmutz J."/>
            <person name="Zhebentyayeva T."/>
            <person name="Kuelheim C."/>
            <person name="Coggeshall M."/>
            <person name="Heim C."/>
            <person name="Lasky J.R."/>
            <person name="Leites L."/>
            <person name="Islam-Faridi N."/>
            <person name="Romero-Severson J."/>
            <person name="DeLeo V.L."/>
            <person name="Lucas S.M."/>
            <person name="Lazic D."/>
            <person name="Gailing O."/>
            <person name="Carlson J."/>
            <person name="Staton M."/>
        </authorList>
    </citation>
    <scope>NUCLEOTIDE SEQUENCE [LARGE SCALE GENOMIC DNA]</scope>
    <source>
        <strain evidence="2">Pseudo-F2</strain>
    </source>
</reference>
<dbReference type="EMBL" id="JAXUIC010000004">
    <property type="protein sequence ID" value="KAK4594790.1"/>
    <property type="molecule type" value="Genomic_DNA"/>
</dbReference>
<dbReference type="InterPro" id="IPR004320">
    <property type="entry name" value="BPS1_pln"/>
</dbReference>
<dbReference type="PANTHER" id="PTHR33070">
    <property type="entry name" value="OS06G0725500 PROTEIN"/>
    <property type="match status" value="1"/>
</dbReference>